<keyword evidence="2 4" id="KW-0732">Signal</keyword>
<evidence type="ECO:0000256" key="1">
    <source>
        <dbReference type="ARBA" id="ARBA00022614"/>
    </source>
</evidence>
<keyword evidence="6" id="KW-1185">Reference proteome</keyword>
<dbReference type="EMBL" id="QNUK01000514">
    <property type="protein sequence ID" value="KAF5892268.1"/>
    <property type="molecule type" value="Genomic_DNA"/>
</dbReference>
<dbReference type="Proteomes" id="UP000727407">
    <property type="component" value="Unassembled WGS sequence"/>
</dbReference>
<organism evidence="5 6">
    <name type="scientific">Clarias magur</name>
    <name type="common">Asian catfish</name>
    <name type="synonym">Macropteronotus magur</name>
    <dbReference type="NCBI Taxonomy" id="1594786"/>
    <lineage>
        <taxon>Eukaryota</taxon>
        <taxon>Metazoa</taxon>
        <taxon>Chordata</taxon>
        <taxon>Craniata</taxon>
        <taxon>Vertebrata</taxon>
        <taxon>Euteleostomi</taxon>
        <taxon>Actinopterygii</taxon>
        <taxon>Neopterygii</taxon>
        <taxon>Teleostei</taxon>
        <taxon>Ostariophysi</taxon>
        <taxon>Siluriformes</taxon>
        <taxon>Clariidae</taxon>
        <taxon>Clarias</taxon>
    </lineage>
</organism>
<evidence type="ECO:0000256" key="3">
    <source>
        <dbReference type="ARBA" id="ARBA00022737"/>
    </source>
</evidence>
<dbReference type="InterPro" id="IPR032675">
    <property type="entry name" value="LRR_dom_sf"/>
</dbReference>
<comment type="caution">
    <text evidence="5">The sequence shown here is derived from an EMBL/GenBank/DDBJ whole genome shotgun (WGS) entry which is preliminary data.</text>
</comment>
<feature type="chain" id="PRO_5035203333" evidence="4">
    <location>
        <begin position="23"/>
        <end position="111"/>
    </location>
</feature>
<evidence type="ECO:0000256" key="4">
    <source>
        <dbReference type="SAM" id="SignalP"/>
    </source>
</evidence>
<dbReference type="Gene3D" id="3.80.10.10">
    <property type="entry name" value="Ribonuclease Inhibitor"/>
    <property type="match status" value="1"/>
</dbReference>
<keyword evidence="1" id="KW-0433">Leucine-rich repeat</keyword>
<evidence type="ECO:0000313" key="6">
    <source>
        <dbReference type="Proteomes" id="UP000727407"/>
    </source>
</evidence>
<sequence length="111" mass="12087">MEYRGLLALAVILWFRCHGALSCPVRCTCHFGFRSVEVVCPDAELSRYPSDGLPGNTTSLTIQFTNLSSVSANELGVTPLLQELHLPGNSLSSLPEDLLTGLHHLHTIDLT</sequence>
<evidence type="ECO:0000256" key="2">
    <source>
        <dbReference type="ARBA" id="ARBA00022729"/>
    </source>
</evidence>
<reference evidence="5" key="1">
    <citation type="submission" date="2020-07" db="EMBL/GenBank/DDBJ databases">
        <title>Clarias magur genome sequencing, assembly and annotation.</title>
        <authorList>
            <person name="Kushwaha B."/>
            <person name="Kumar R."/>
            <person name="Das P."/>
            <person name="Joshi C.G."/>
            <person name="Kumar D."/>
            <person name="Nagpure N.S."/>
            <person name="Pandey M."/>
            <person name="Agarwal S."/>
            <person name="Srivastava S."/>
            <person name="Singh M."/>
            <person name="Sahoo L."/>
            <person name="Jayasankar P."/>
            <person name="Meher P.K."/>
            <person name="Koringa P.G."/>
            <person name="Iquebal M.A."/>
            <person name="Das S.P."/>
            <person name="Bit A."/>
            <person name="Patnaik S."/>
            <person name="Patel N."/>
            <person name="Shah T.M."/>
            <person name="Hinsu A."/>
            <person name="Jena J.K."/>
        </authorList>
    </citation>
    <scope>NUCLEOTIDE SEQUENCE</scope>
    <source>
        <strain evidence="5">CIFAMagur01</strain>
        <tissue evidence="5">Testis</tissue>
    </source>
</reference>
<accession>A0A8J4TQW8</accession>
<proteinExistence type="predicted"/>
<evidence type="ECO:0000313" key="5">
    <source>
        <dbReference type="EMBL" id="KAF5892268.1"/>
    </source>
</evidence>
<gene>
    <name evidence="5" type="ORF">DAT39_018028</name>
</gene>
<name>A0A8J4TQW8_CLAMG</name>
<keyword evidence="3" id="KW-0677">Repeat</keyword>
<feature type="non-terminal residue" evidence="5">
    <location>
        <position position="111"/>
    </location>
</feature>
<feature type="signal peptide" evidence="4">
    <location>
        <begin position="1"/>
        <end position="22"/>
    </location>
</feature>
<dbReference type="GO" id="GO:0005886">
    <property type="term" value="C:plasma membrane"/>
    <property type="evidence" value="ECO:0007669"/>
    <property type="project" value="TreeGrafter"/>
</dbReference>
<dbReference type="OrthoDB" id="1055097at2759"/>
<dbReference type="PANTHER" id="PTHR24369:SF210">
    <property type="entry name" value="CHAOPTIN-RELATED"/>
    <property type="match status" value="1"/>
</dbReference>
<dbReference type="AlphaFoldDB" id="A0A8J4TQW8"/>
<dbReference type="PANTHER" id="PTHR24369">
    <property type="entry name" value="ANTIGEN BSP, PUTATIVE-RELATED"/>
    <property type="match status" value="1"/>
</dbReference>
<dbReference type="InterPro" id="IPR050541">
    <property type="entry name" value="LRR_TM_domain-containing"/>
</dbReference>
<dbReference type="SUPFAM" id="SSF52058">
    <property type="entry name" value="L domain-like"/>
    <property type="match status" value="1"/>
</dbReference>
<protein>
    <submittedName>
        <fullName evidence="5">Leucine-rich alpha-2-glycoprotein isoform X6</fullName>
    </submittedName>
</protein>